<evidence type="ECO:0000256" key="1">
    <source>
        <dbReference type="SAM" id="SignalP"/>
    </source>
</evidence>
<feature type="signal peptide" evidence="1">
    <location>
        <begin position="1"/>
        <end position="24"/>
    </location>
</feature>
<keyword evidence="2" id="KW-1185">Reference proteome</keyword>
<accession>A0A914X3B8</accession>
<sequence length="160" mass="15765">MAKFPTVLMCALLLASFGLKPAQGGPMLYGACVAGCYGLLWSGHVTAGPAVTEAAATTTAYVVSIVGTALKSGGDLKTKMPSERSNKTVGERLEDAAAGAFYGAWTGGWTGAVGGWPGIAAGIVIGGAMGAAGGACAGPEKVLEACADVASDEVDLHAPF</sequence>
<organism evidence="2 3">
    <name type="scientific">Plectus sambesii</name>
    <dbReference type="NCBI Taxonomy" id="2011161"/>
    <lineage>
        <taxon>Eukaryota</taxon>
        <taxon>Metazoa</taxon>
        <taxon>Ecdysozoa</taxon>
        <taxon>Nematoda</taxon>
        <taxon>Chromadorea</taxon>
        <taxon>Plectida</taxon>
        <taxon>Plectina</taxon>
        <taxon>Plectoidea</taxon>
        <taxon>Plectidae</taxon>
        <taxon>Plectus</taxon>
    </lineage>
</organism>
<dbReference type="Proteomes" id="UP000887566">
    <property type="component" value="Unplaced"/>
</dbReference>
<keyword evidence="1" id="KW-0732">Signal</keyword>
<name>A0A914X3B8_9BILA</name>
<dbReference type="AlphaFoldDB" id="A0A914X3B8"/>
<dbReference type="WBParaSite" id="PSAMB.scaffold6261size9857.g28167.t1">
    <property type="protein sequence ID" value="PSAMB.scaffold6261size9857.g28167.t1"/>
    <property type="gene ID" value="PSAMB.scaffold6261size9857.g28167"/>
</dbReference>
<protein>
    <submittedName>
        <fullName evidence="3">Uncharacterized protein</fullName>
    </submittedName>
</protein>
<reference evidence="3" key="1">
    <citation type="submission" date="2022-11" db="UniProtKB">
        <authorList>
            <consortium name="WormBaseParasite"/>
        </authorList>
    </citation>
    <scope>IDENTIFICATION</scope>
</reference>
<evidence type="ECO:0000313" key="2">
    <source>
        <dbReference type="Proteomes" id="UP000887566"/>
    </source>
</evidence>
<evidence type="ECO:0000313" key="3">
    <source>
        <dbReference type="WBParaSite" id="PSAMB.scaffold6261size9857.g28167.t1"/>
    </source>
</evidence>
<proteinExistence type="predicted"/>
<feature type="chain" id="PRO_5037273188" evidence="1">
    <location>
        <begin position="25"/>
        <end position="160"/>
    </location>
</feature>